<dbReference type="PROSITE" id="PS50042">
    <property type="entry name" value="CNMP_BINDING_3"/>
    <property type="match status" value="1"/>
</dbReference>
<name>A0ABP5H0P3_9ACTN</name>
<feature type="domain" description="Cyclic nucleotide-binding" evidence="2">
    <location>
        <begin position="100"/>
        <end position="169"/>
    </location>
</feature>
<dbReference type="Pfam" id="PF00027">
    <property type="entry name" value="cNMP_binding"/>
    <property type="match status" value="1"/>
</dbReference>
<feature type="region of interest" description="Disordered" evidence="1">
    <location>
        <begin position="1"/>
        <end position="21"/>
    </location>
</feature>
<reference evidence="4" key="1">
    <citation type="journal article" date="2019" name="Int. J. Syst. Evol. Microbiol.">
        <title>The Global Catalogue of Microorganisms (GCM) 10K type strain sequencing project: providing services to taxonomists for standard genome sequencing and annotation.</title>
        <authorList>
            <consortium name="The Broad Institute Genomics Platform"/>
            <consortium name="The Broad Institute Genome Sequencing Center for Infectious Disease"/>
            <person name="Wu L."/>
            <person name="Ma J."/>
        </authorList>
    </citation>
    <scope>NUCLEOTIDE SEQUENCE [LARGE SCALE GENOMIC DNA]</scope>
    <source>
        <strain evidence="4">JCM 16014</strain>
    </source>
</reference>
<dbReference type="InterPro" id="IPR018490">
    <property type="entry name" value="cNMP-bd_dom_sf"/>
</dbReference>
<dbReference type="InterPro" id="IPR000595">
    <property type="entry name" value="cNMP-bd_dom"/>
</dbReference>
<comment type="caution">
    <text evidence="3">The sequence shown here is derived from an EMBL/GenBank/DDBJ whole genome shotgun (WGS) entry which is preliminary data.</text>
</comment>
<evidence type="ECO:0000259" key="2">
    <source>
        <dbReference type="PROSITE" id="PS50042"/>
    </source>
</evidence>
<dbReference type="NCBIfam" id="NF041163">
    <property type="entry name" value="encap_f2b"/>
    <property type="match status" value="1"/>
</dbReference>
<dbReference type="InterPro" id="IPR014710">
    <property type="entry name" value="RmlC-like_jellyroll"/>
</dbReference>
<dbReference type="Proteomes" id="UP001500751">
    <property type="component" value="Unassembled WGS sequence"/>
</dbReference>
<accession>A0ABP5H0P3</accession>
<protein>
    <submittedName>
        <fullName evidence="3">Family 2B encapsulin nanocompartment shell protein</fullName>
    </submittedName>
</protein>
<evidence type="ECO:0000313" key="4">
    <source>
        <dbReference type="Proteomes" id="UP001500751"/>
    </source>
</evidence>
<dbReference type="SMART" id="SM00100">
    <property type="entry name" value="cNMP"/>
    <property type="match status" value="1"/>
</dbReference>
<dbReference type="RefSeq" id="WP_344670989.1">
    <property type="nucleotide sequence ID" value="NZ_BAAAQN010000071.1"/>
</dbReference>
<gene>
    <name evidence="3" type="ORF">GCM10009839_80480</name>
</gene>
<dbReference type="EMBL" id="BAAAQN010000071">
    <property type="protein sequence ID" value="GAA2058522.1"/>
    <property type="molecule type" value="Genomic_DNA"/>
</dbReference>
<proteinExistence type="predicted"/>
<dbReference type="Gene3D" id="2.60.120.10">
    <property type="entry name" value="Jelly Rolls"/>
    <property type="match status" value="1"/>
</dbReference>
<dbReference type="InterPro" id="IPR045641">
    <property type="entry name" value="SrpI-like"/>
</dbReference>
<sequence>MTVEQSAAAPEGTAAEGNQLSLDTAAARNLATTTKTPPQMQGITSRWLLRILPWVQADGGTFRVNRRLSHAVGRGRVAFGHAGDDNVTVVAPTLVELPPLRDYDDEPLLAELASRFTVREFRAGDTIAEAGTPVDALWLIAHGKVDLSGHGKYGDHAVTGHLADGDHFGAEVFHTGGTVGGRGAGGSGASNGQVPLWKSTARAATPVIALSVPAGEIRALIDRSETLRDHLAAQRRARSKAQNQHGEAEIALAAGYEGEAELPGTFADYELKPREYELSVAQTVLRVHTRVADLYNKPMSQMEEQLRLTIEALRERQEDELVNNRGFGLLHNADFEQRVHTHSGPPTPDDLDELLSRRRDTHFLLAHPKAIAAFGRECTKRGVYPPTVELLGSHVPSWRGVPLLPCPKIPVTDGHTTSILAMRVGAEEQGVVGLHQTGIPDEYQPGLSVRLMGVDAKAITNYLVSAYYSAAVLVPDALGVLENVEIARPRG</sequence>
<dbReference type="InterPro" id="IPR049817">
    <property type="entry name" value="Encap_f2b"/>
</dbReference>
<organism evidence="3 4">
    <name type="scientific">Catenulispora yoronensis</name>
    <dbReference type="NCBI Taxonomy" id="450799"/>
    <lineage>
        <taxon>Bacteria</taxon>
        <taxon>Bacillati</taxon>
        <taxon>Actinomycetota</taxon>
        <taxon>Actinomycetes</taxon>
        <taxon>Catenulisporales</taxon>
        <taxon>Catenulisporaceae</taxon>
        <taxon>Catenulispora</taxon>
    </lineage>
</organism>
<dbReference type="CDD" id="cd00038">
    <property type="entry name" value="CAP_ED"/>
    <property type="match status" value="1"/>
</dbReference>
<evidence type="ECO:0000256" key="1">
    <source>
        <dbReference type="SAM" id="MobiDB-lite"/>
    </source>
</evidence>
<evidence type="ECO:0000313" key="3">
    <source>
        <dbReference type="EMBL" id="GAA2058522.1"/>
    </source>
</evidence>
<keyword evidence="4" id="KW-1185">Reference proteome</keyword>
<dbReference type="Pfam" id="PF19307">
    <property type="entry name" value="SrpI-like"/>
    <property type="match status" value="1"/>
</dbReference>
<dbReference type="SUPFAM" id="SSF51206">
    <property type="entry name" value="cAMP-binding domain-like"/>
    <property type="match status" value="1"/>
</dbReference>